<comment type="subunit">
    <text evidence="9">Heterotetramer, composed of two GyrA and two GyrB chains. In the heterotetramer, GyrA contains the active site tyrosine that forms a transient covalent intermediate with DNA, while GyrB binds cofactors and catalyzes ATP hydrolysis.</text>
</comment>
<feature type="coiled-coil region" evidence="11">
    <location>
        <begin position="438"/>
        <end position="479"/>
    </location>
</feature>
<keyword evidence="5 9" id="KW-0799">Topoisomerase</keyword>
<dbReference type="SMART" id="SM00434">
    <property type="entry name" value="TOP4c"/>
    <property type="match status" value="1"/>
</dbReference>
<dbReference type="CDD" id="cd00187">
    <property type="entry name" value="TOP4c"/>
    <property type="match status" value="1"/>
</dbReference>
<dbReference type="FunFam" id="1.10.268.10:FF:000001">
    <property type="entry name" value="DNA gyrase subunit A"/>
    <property type="match status" value="1"/>
</dbReference>
<dbReference type="Gene3D" id="3.90.199.10">
    <property type="entry name" value="Topoisomerase II, domain 5"/>
    <property type="match status" value="1"/>
</dbReference>
<feature type="domain" description="Topo IIA-type catalytic" evidence="12">
    <location>
        <begin position="37"/>
        <end position="501"/>
    </location>
</feature>
<dbReference type="FunFam" id="3.30.1360.40:FF:000002">
    <property type="entry name" value="DNA gyrase subunit A"/>
    <property type="match status" value="1"/>
</dbReference>
<feature type="short sequence motif" description="GyrA-box" evidence="9">
    <location>
        <begin position="528"/>
        <end position="534"/>
    </location>
</feature>
<dbReference type="InterPro" id="IPR035516">
    <property type="entry name" value="Gyrase/topoIV_suA_C"/>
</dbReference>
<dbReference type="GO" id="GO:0009330">
    <property type="term" value="C:DNA topoisomerase type II (double strand cut, ATP-hydrolyzing) complex"/>
    <property type="evidence" value="ECO:0007669"/>
    <property type="project" value="TreeGrafter"/>
</dbReference>
<dbReference type="FunFam" id="2.120.10.90:FF:000005">
    <property type="entry name" value="DNA topoisomerase 4 subunit A"/>
    <property type="match status" value="1"/>
</dbReference>
<evidence type="ECO:0000256" key="2">
    <source>
        <dbReference type="ARBA" id="ARBA00008263"/>
    </source>
</evidence>
<evidence type="ECO:0000256" key="6">
    <source>
        <dbReference type="ARBA" id="ARBA00023125"/>
    </source>
</evidence>
<feature type="active site" description="O-(5'-phospho-DNA)-tyrosine intermediate" evidence="9 10">
    <location>
        <position position="125"/>
    </location>
</feature>
<dbReference type="InterPro" id="IPR013758">
    <property type="entry name" value="Topo_IIA_A/C_ab"/>
</dbReference>
<dbReference type="InterPro" id="IPR002205">
    <property type="entry name" value="Topo_IIA_dom_A"/>
</dbReference>
<dbReference type="NCBIfam" id="NF004043">
    <property type="entry name" value="PRK05560.1"/>
    <property type="match status" value="1"/>
</dbReference>
<evidence type="ECO:0000256" key="9">
    <source>
        <dbReference type="HAMAP-Rule" id="MF_01897"/>
    </source>
</evidence>
<keyword evidence="6 9" id="KW-0238">DNA-binding</keyword>
<dbReference type="GO" id="GO:0006261">
    <property type="term" value="P:DNA-templated DNA replication"/>
    <property type="evidence" value="ECO:0007669"/>
    <property type="project" value="UniProtKB-UniRule"/>
</dbReference>
<dbReference type="GO" id="GO:0003677">
    <property type="term" value="F:DNA binding"/>
    <property type="evidence" value="ECO:0007669"/>
    <property type="project" value="UniProtKB-UniRule"/>
</dbReference>
<dbReference type="NCBIfam" id="NF004044">
    <property type="entry name" value="PRK05561.1"/>
    <property type="match status" value="1"/>
</dbReference>
<keyword evidence="14" id="KW-1185">Reference proteome</keyword>
<protein>
    <recommendedName>
        <fullName evidence="9">DNA gyrase subunit A</fullName>
        <ecNumber evidence="9">5.6.2.2</ecNumber>
    </recommendedName>
</protein>
<dbReference type="AlphaFoldDB" id="A0A449BKS7"/>
<dbReference type="Gene3D" id="3.30.1360.40">
    <property type="match status" value="1"/>
</dbReference>
<evidence type="ECO:0000256" key="11">
    <source>
        <dbReference type="SAM" id="Coils"/>
    </source>
</evidence>
<dbReference type="STRING" id="1408416.GCA_000702765_01193"/>
<dbReference type="PROSITE" id="PS52040">
    <property type="entry name" value="TOPO_IIA"/>
    <property type="match status" value="1"/>
</dbReference>
<comment type="similarity">
    <text evidence="2 9">Belongs to the type II topoisomerase GyrA/ParC subunit family.</text>
</comment>
<dbReference type="InterPro" id="IPR013760">
    <property type="entry name" value="Topo_IIA-like_dom_sf"/>
</dbReference>
<evidence type="ECO:0000256" key="4">
    <source>
        <dbReference type="ARBA" id="ARBA00022840"/>
    </source>
</evidence>
<dbReference type="Pfam" id="PF03989">
    <property type="entry name" value="DNA_gyraseA_C"/>
    <property type="match status" value="6"/>
</dbReference>
<keyword evidence="7 9" id="KW-0413">Isomerase</keyword>
<dbReference type="GO" id="GO:0005737">
    <property type="term" value="C:cytoplasm"/>
    <property type="evidence" value="ECO:0007669"/>
    <property type="project" value="UniProtKB-SubCell"/>
</dbReference>
<dbReference type="PANTHER" id="PTHR43493:SF5">
    <property type="entry name" value="DNA GYRASE SUBUNIT A, CHLOROPLASTIC_MITOCHONDRIAL"/>
    <property type="match status" value="1"/>
</dbReference>
<evidence type="ECO:0000256" key="7">
    <source>
        <dbReference type="ARBA" id="ARBA00023235"/>
    </source>
</evidence>
<evidence type="ECO:0000313" key="14">
    <source>
        <dbReference type="Proteomes" id="UP000290909"/>
    </source>
</evidence>
<dbReference type="InterPro" id="IPR006691">
    <property type="entry name" value="GyrA/parC_rep"/>
</dbReference>
<proteinExistence type="inferred from homology"/>
<dbReference type="SUPFAM" id="SSF101904">
    <property type="entry name" value="GyrA/ParC C-terminal domain-like"/>
    <property type="match status" value="1"/>
</dbReference>
<comment type="miscellaneous">
    <text evidence="9">Few gyrases are as efficient as E.coli at forming negative supercoils. Not all organisms have 2 type II topoisomerases; in organisms with a single type II topoisomerase this enzyme also has to decatenate newly replicated chromosomes.</text>
</comment>
<evidence type="ECO:0000256" key="8">
    <source>
        <dbReference type="ARBA" id="ARBA00063644"/>
    </source>
</evidence>
<organism evidence="13 14">
    <name type="scientific">Acholeplasma hippikon</name>
    <dbReference type="NCBI Taxonomy" id="264636"/>
    <lineage>
        <taxon>Bacteria</taxon>
        <taxon>Bacillati</taxon>
        <taxon>Mycoplasmatota</taxon>
        <taxon>Mollicutes</taxon>
        <taxon>Acholeplasmatales</taxon>
        <taxon>Acholeplasmataceae</taxon>
        <taxon>Acholeplasma</taxon>
    </lineage>
</organism>
<dbReference type="FunFam" id="3.90.199.10:FF:000001">
    <property type="entry name" value="DNA gyrase subunit A"/>
    <property type="match status" value="1"/>
</dbReference>
<dbReference type="KEGG" id="ahk:NCTC10172_01078"/>
<dbReference type="GO" id="GO:0005694">
    <property type="term" value="C:chromosome"/>
    <property type="evidence" value="ECO:0007669"/>
    <property type="project" value="InterPro"/>
</dbReference>
<name>A0A449BKS7_9MOLU</name>
<gene>
    <name evidence="13" type="primary">gyrA_2</name>
    <name evidence="9" type="synonym">gyrA</name>
    <name evidence="13" type="ORF">NCTC10172_01078</name>
</gene>
<dbReference type="GO" id="GO:0034335">
    <property type="term" value="F:DNA negative supercoiling activity"/>
    <property type="evidence" value="ECO:0007669"/>
    <property type="project" value="UniProtKB-ARBA"/>
</dbReference>
<dbReference type="GO" id="GO:0006265">
    <property type="term" value="P:DNA topological change"/>
    <property type="evidence" value="ECO:0007669"/>
    <property type="project" value="UniProtKB-UniRule"/>
</dbReference>
<dbReference type="EMBL" id="LR215050">
    <property type="protein sequence ID" value="VEU83030.1"/>
    <property type="molecule type" value="Genomic_DNA"/>
</dbReference>
<dbReference type="PANTHER" id="PTHR43493">
    <property type="entry name" value="DNA GYRASE/TOPOISOMERASE SUBUNIT A"/>
    <property type="match status" value="1"/>
</dbReference>
<keyword evidence="11" id="KW-0175">Coiled coil</keyword>
<dbReference type="EC" id="5.6.2.2" evidence="9"/>
<dbReference type="HAMAP" id="MF_01897">
    <property type="entry name" value="GyrA"/>
    <property type="match status" value="1"/>
</dbReference>
<accession>A0A449BKS7</accession>
<sequence length="863" mass="97180">MSDDIKNYDKVKQINISSEMKTSFLNYAMSVIVSRALPDVRDGLKPVQRRILYAMHENNMYANTAHKKSARIVGDVMGKYHPHGDSSIYEAMVRMAQPFSYRNTLIDGHGNFGSVDGDGAAAMRYTEARLSKIAGEMVRDLDKNTVDFVDNYDSSEQEPTVLPSRYPNLLVNGSTGIAVGMATNIPPHNLGEVIDGLFAYMDNPDITVLDLMKYIKGPDFPTGGQILGITGLRQAYETGKGIIAVRAKHELVTTKNRTEIIITEIPYQVNKTTLIERIADVVKDKIIEGISDLRDESSRKGMRIVIELKKDVNPMVTLNNLYKHTQLQTSFGINMIALVDGKPQLLSIKDALVHYLTHQLEIITRRTQFDLEKAEARMHILDALVKALSDVDRVIQIIRDAKNPDIAKQGLIETYDFTEIQARSILTMQLQRLTSLEIDKIYEETENLKVKIAELNEILASEEKKREVIRQELTEIRNKYADDRISEINMYEDLDIDNEDLIPVEDIIVTVTNNGYIKRLNVDEYKLQNRGGVGMSGVKLHEDDYVEHIAMTSTHDYHLFFTNFGRVFKIKGYQLPSGSRQSKGVPIVNYLNFQEGEKLASFTTVKNFDEENHYLFFVTKKGIVKRTHISLYQNIRTNGIIALNLRENDELLTVKSTDGSKDIILGASNGKAIRFNENNAREIGRTATGVRGMDIGENDTIVGVAIVNDENEEILVITENGYGKRTNVSEYRVQNRGGKGVKTLNVTEKNGQLATLRVVTDQEDLIVASDKGITIRLPIAQISQTKRATQGVRIISLRADQKVATVAVVPHQEIEEEVTESVEITQEQLNLEKSKQVESVELKADIEETEEQETVSVQQKLEI</sequence>
<comment type="catalytic activity">
    <reaction evidence="1 9 10">
        <text>ATP-dependent breakage, passage and rejoining of double-stranded DNA.</text>
        <dbReference type="EC" id="5.6.2.2"/>
    </reaction>
</comment>
<dbReference type="GO" id="GO:0005524">
    <property type="term" value="F:ATP binding"/>
    <property type="evidence" value="ECO:0007669"/>
    <property type="project" value="UniProtKB-UniRule"/>
</dbReference>
<dbReference type="RefSeq" id="WP_035369869.1">
    <property type="nucleotide sequence ID" value="NZ_LR215050.1"/>
</dbReference>
<evidence type="ECO:0000313" key="13">
    <source>
        <dbReference type="EMBL" id="VEU83030.1"/>
    </source>
</evidence>
<dbReference type="NCBIfam" id="TIGR01063">
    <property type="entry name" value="gyrA"/>
    <property type="match status" value="1"/>
</dbReference>
<dbReference type="Gene3D" id="1.10.268.10">
    <property type="entry name" value="Topoisomerase, domain 3"/>
    <property type="match status" value="1"/>
</dbReference>
<comment type="subcellular location">
    <subcellularLocation>
        <location evidence="9">Cytoplasm</location>
    </subcellularLocation>
</comment>
<keyword evidence="4 9" id="KW-0067">ATP-binding</keyword>
<reference evidence="13 14" key="1">
    <citation type="submission" date="2019-01" db="EMBL/GenBank/DDBJ databases">
        <authorList>
            <consortium name="Pathogen Informatics"/>
        </authorList>
    </citation>
    <scope>NUCLEOTIDE SEQUENCE [LARGE SCALE GENOMIC DNA]</scope>
    <source>
        <strain evidence="13 14">NCTC10172</strain>
    </source>
</reference>
<comment type="subunit">
    <text evidence="8">Heterotetramer composed of ParC and ParE.</text>
</comment>
<evidence type="ECO:0000259" key="12">
    <source>
        <dbReference type="PROSITE" id="PS52040"/>
    </source>
</evidence>
<evidence type="ECO:0000256" key="3">
    <source>
        <dbReference type="ARBA" id="ARBA00022741"/>
    </source>
</evidence>
<comment type="function">
    <text evidence="9">A type II topoisomerase that negatively supercoils closed circular double-stranded (ds) DNA in an ATP-dependent manner to modulate DNA topology and maintain chromosomes in an underwound state. Negative supercoiling favors strand separation, and DNA replication, transcription, recombination and repair, all of which involve strand separation. Also able to catalyze the interconversion of other topological isomers of dsDNA rings, including catenanes and knotted rings. Type II topoisomerases break and join 2 DNA strands simultaneously in an ATP-dependent manner.</text>
</comment>
<dbReference type="InterPro" id="IPR013757">
    <property type="entry name" value="Topo_IIA_A_a_sf"/>
</dbReference>
<dbReference type="Proteomes" id="UP000290909">
    <property type="component" value="Chromosome"/>
</dbReference>
<dbReference type="Gene3D" id="2.120.10.90">
    <property type="entry name" value="DNA gyrase/topoisomerase IV, subunit A, C-terminal"/>
    <property type="match status" value="1"/>
</dbReference>
<dbReference type="SUPFAM" id="SSF56719">
    <property type="entry name" value="Type II DNA topoisomerase"/>
    <property type="match status" value="1"/>
</dbReference>
<evidence type="ECO:0000256" key="5">
    <source>
        <dbReference type="ARBA" id="ARBA00023029"/>
    </source>
</evidence>
<dbReference type="Pfam" id="PF00521">
    <property type="entry name" value="DNA_topoisoIV"/>
    <property type="match status" value="1"/>
</dbReference>
<dbReference type="InterPro" id="IPR050220">
    <property type="entry name" value="Type_II_DNA_Topoisomerases"/>
</dbReference>
<evidence type="ECO:0000256" key="10">
    <source>
        <dbReference type="PROSITE-ProRule" id="PRU01384"/>
    </source>
</evidence>
<evidence type="ECO:0000256" key="1">
    <source>
        <dbReference type="ARBA" id="ARBA00000185"/>
    </source>
</evidence>
<dbReference type="InterPro" id="IPR005743">
    <property type="entry name" value="GyrA"/>
</dbReference>
<keyword evidence="9" id="KW-0963">Cytoplasm</keyword>
<keyword evidence="3 9" id="KW-0547">Nucleotide-binding</keyword>